<organism evidence="1 2">
    <name type="scientific">Auriscalpium vulgare</name>
    <dbReference type="NCBI Taxonomy" id="40419"/>
    <lineage>
        <taxon>Eukaryota</taxon>
        <taxon>Fungi</taxon>
        <taxon>Dikarya</taxon>
        <taxon>Basidiomycota</taxon>
        <taxon>Agaricomycotina</taxon>
        <taxon>Agaricomycetes</taxon>
        <taxon>Russulales</taxon>
        <taxon>Auriscalpiaceae</taxon>
        <taxon>Auriscalpium</taxon>
    </lineage>
</organism>
<reference evidence="1" key="2">
    <citation type="journal article" date="2022" name="New Phytol.">
        <title>Evolutionary transition to the ectomycorrhizal habit in the genomes of a hyperdiverse lineage of mushroom-forming fungi.</title>
        <authorList>
            <person name="Looney B."/>
            <person name="Miyauchi S."/>
            <person name="Morin E."/>
            <person name="Drula E."/>
            <person name="Courty P.E."/>
            <person name="Kohler A."/>
            <person name="Kuo A."/>
            <person name="LaButti K."/>
            <person name="Pangilinan J."/>
            <person name="Lipzen A."/>
            <person name="Riley R."/>
            <person name="Andreopoulos W."/>
            <person name="He G."/>
            <person name="Johnson J."/>
            <person name="Nolan M."/>
            <person name="Tritt A."/>
            <person name="Barry K.W."/>
            <person name="Grigoriev I.V."/>
            <person name="Nagy L.G."/>
            <person name="Hibbett D."/>
            <person name="Henrissat B."/>
            <person name="Matheny P.B."/>
            <person name="Labbe J."/>
            <person name="Martin F.M."/>
        </authorList>
    </citation>
    <scope>NUCLEOTIDE SEQUENCE</scope>
    <source>
        <strain evidence="1">FP105234-sp</strain>
    </source>
</reference>
<sequence>MSFYQIGGFQSHSQRWFGHDKAELVNALMPAPDAGPLQLVLAIKPSGASALLLPTASHHWTRLRRDCNLHDKLAGRPHHASEYLSLSPIQFASPADLTAKITSLTPKSKKNGRSEDNSPANKAYLSAPPRNPKAYSRALFEHNRVLLRVLQDQALDVSQFGLVRSNIWTPRRFLAFTFNTWTTNIYQPLTVVDLGWTTFTVSASVPPMSFSTSVHLRPDKQSKLGVQSRKPAEFAWGKTDILTEEEISAQLRALLNGLSGHDVLLVYDKQRTAAVLDTFNVSLPSGRMDIRDLLGSPPPPPPQDYGRNSSGWGSGARARSRSPRRGDDAPGPARRRPYSPPHARNSQPCIVDVRNMYATLKNLPDTDGARNPVADAVDLGLPGRDEWCAGNESRLLAEMWYSLADGPAIDQQSAMRPSNMSAPASACPPPAVAFDPDDPDFDPNDVQPMPAVKPMPAASTVDWHDNPDWSDPDDDERFY</sequence>
<comment type="caution">
    <text evidence="1">The sequence shown here is derived from an EMBL/GenBank/DDBJ whole genome shotgun (WGS) entry which is preliminary data.</text>
</comment>
<reference evidence="1" key="1">
    <citation type="submission" date="2021-02" db="EMBL/GenBank/DDBJ databases">
        <authorList>
            <consortium name="DOE Joint Genome Institute"/>
            <person name="Ahrendt S."/>
            <person name="Looney B.P."/>
            <person name="Miyauchi S."/>
            <person name="Morin E."/>
            <person name="Drula E."/>
            <person name="Courty P.E."/>
            <person name="Chicoki N."/>
            <person name="Fauchery L."/>
            <person name="Kohler A."/>
            <person name="Kuo A."/>
            <person name="Labutti K."/>
            <person name="Pangilinan J."/>
            <person name="Lipzen A."/>
            <person name="Riley R."/>
            <person name="Andreopoulos W."/>
            <person name="He G."/>
            <person name="Johnson J."/>
            <person name="Barry K.W."/>
            <person name="Grigoriev I.V."/>
            <person name="Nagy L."/>
            <person name="Hibbett D."/>
            <person name="Henrissat B."/>
            <person name="Matheny P.B."/>
            <person name="Labbe J."/>
            <person name="Martin F."/>
        </authorList>
    </citation>
    <scope>NUCLEOTIDE SEQUENCE</scope>
    <source>
        <strain evidence="1">FP105234-sp</strain>
    </source>
</reference>
<protein>
    <submittedName>
        <fullName evidence="1">Uncharacterized protein</fullName>
    </submittedName>
</protein>
<evidence type="ECO:0000313" key="1">
    <source>
        <dbReference type="EMBL" id="KAI0053886.1"/>
    </source>
</evidence>
<gene>
    <name evidence="1" type="ORF">FA95DRAFT_1673795</name>
</gene>
<name>A0ACB8SDA2_9AGAM</name>
<proteinExistence type="predicted"/>
<evidence type="ECO:0000313" key="2">
    <source>
        <dbReference type="Proteomes" id="UP000814033"/>
    </source>
</evidence>
<keyword evidence="2" id="KW-1185">Reference proteome</keyword>
<dbReference type="EMBL" id="MU275838">
    <property type="protein sequence ID" value="KAI0053886.1"/>
    <property type="molecule type" value="Genomic_DNA"/>
</dbReference>
<accession>A0ACB8SDA2</accession>
<dbReference type="Proteomes" id="UP000814033">
    <property type="component" value="Unassembled WGS sequence"/>
</dbReference>